<dbReference type="GO" id="GO:0008168">
    <property type="term" value="F:methyltransferase activity"/>
    <property type="evidence" value="ECO:0007669"/>
    <property type="project" value="UniProtKB-KW"/>
</dbReference>
<evidence type="ECO:0000313" key="1">
    <source>
        <dbReference type="EMBL" id="MBU5334832.1"/>
    </source>
</evidence>
<reference evidence="1 2" key="1">
    <citation type="submission" date="2021-06" db="EMBL/GenBank/DDBJ databases">
        <authorList>
            <person name="Sun Q."/>
            <person name="Li D."/>
        </authorList>
    </citation>
    <scope>NUCLEOTIDE SEQUENCE [LARGE SCALE GENOMIC DNA]</scope>
    <source>
        <strain evidence="1 2">N19</strain>
    </source>
</reference>
<dbReference type="InterPro" id="IPR006901">
    <property type="entry name" value="TrmK"/>
</dbReference>
<dbReference type="PANTHER" id="PTHR38451">
    <property type="entry name" value="TRNA (ADENINE(22)-N(1))-METHYLTRANSFERASE"/>
    <property type="match status" value="1"/>
</dbReference>
<keyword evidence="2" id="KW-1185">Reference proteome</keyword>
<gene>
    <name evidence="1" type="ORF">KQI20_00135</name>
</gene>
<dbReference type="PIRSF" id="PIRSF018637">
    <property type="entry name" value="TrmK"/>
    <property type="match status" value="1"/>
</dbReference>
<dbReference type="Pfam" id="PF12847">
    <property type="entry name" value="Methyltransf_18"/>
    <property type="match status" value="1"/>
</dbReference>
<dbReference type="RefSeq" id="WP_216568006.1">
    <property type="nucleotide sequence ID" value="NZ_JAHLOQ010000001.1"/>
</dbReference>
<dbReference type="PANTHER" id="PTHR38451:SF1">
    <property type="entry name" value="TRNA (ADENINE(22)-N(1))-METHYLTRANSFERASE"/>
    <property type="match status" value="1"/>
</dbReference>
<organism evidence="1 2">
    <name type="scientific">Intestinibacter bartlettii</name>
    <dbReference type="NCBI Taxonomy" id="261299"/>
    <lineage>
        <taxon>Bacteria</taxon>
        <taxon>Bacillati</taxon>
        <taxon>Bacillota</taxon>
        <taxon>Clostridia</taxon>
        <taxon>Peptostreptococcales</taxon>
        <taxon>Peptostreptococcaceae</taxon>
        <taxon>Intestinibacter</taxon>
    </lineage>
</organism>
<dbReference type="Proteomes" id="UP001196301">
    <property type="component" value="Unassembled WGS sequence"/>
</dbReference>
<accession>A0ABS6DU91</accession>
<comment type="caution">
    <text evidence="1">The sequence shown here is derived from an EMBL/GenBank/DDBJ whole genome shotgun (WGS) entry which is preliminary data.</text>
</comment>
<evidence type="ECO:0000313" key="2">
    <source>
        <dbReference type="Proteomes" id="UP001196301"/>
    </source>
</evidence>
<keyword evidence="1" id="KW-0808">Transferase</keyword>
<dbReference type="GO" id="GO:0032259">
    <property type="term" value="P:methylation"/>
    <property type="evidence" value="ECO:0007669"/>
    <property type="project" value="UniProtKB-KW"/>
</dbReference>
<protein>
    <submittedName>
        <fullName evidence="1">Class I SAM-dependent methyltransferase</fullName>
    </submittedName>
</protein>
<proteinExistence type="predicted"/>
<name>A0ABS6DU91_9FIRM</name>
<keyword evidence="1" id="KW-0489">Methyltransferase</keyword>
<sequence length="233" mass="26803">MKYLKLTDRLLKIASLVDKDKRIADIGTDHGYIPVYLLNQNKIQYAILGDVNKGPLENAKKEVMRNKLQDKVDLRLGSGIEVLKENEVDEIIIAGMGGMLINNLLKANEKVAHTTEKLILQPMQAPEELRMFLYQNGYKILDEHLVREEHRLYEIIVCKYEGLPPQEIDPIYYEIGQKLIENNDPLLTDFIENKIRINQNVLKKLEGKEGQSIVDKRAALNKKIDTLNDLLNK</sequence>
<dbReference type="EMBL" id="JAHLOQ010000001">
    <property type="protein sequence ID" value="MBU5334832.1"/>
    <property type="molecule type" value="Genomic_DNA"/>
</dbReference>